<name>A0A1H6W4B5_9EURY</name>
<sequence>MVFVRVDDNIIFKKKIWMIKVRLKVIYRGVNIEVLKIELS</sequence>
<keyword evidence="2" id="KW-1185">Reference proteome</keyword>
<dbReference type="Proteomes" id="UP000198888">
    <property type="component" value="Unassembled WGS sequence"/>
</dbReference>
<protein>
    <submittedName>
        <fullName evidence="1">Uncharacterized protein</fullName>
    </submittedName>
</protein>
<evidence type="ECO:0000313" key="2">
    <source>
        <dbReference type="Proteomes" id="UP000198888"/>
    </source>
</evidence>
<proteinExistence type="predicted"/>
<dbReference type="EMBL" id="FNYR01000019">
    <property type="protein sequence ID" value="SEJ07125.1"/>
    <property type="molecule type" value="Genomic_DNA"/>
</dbReference>
<gene>
    <name evidence="1" type="ORF">SAMN05444271_11933</name>
</gene>
<accession>A0A1H6W4B5</accession>
<evidence type="ECO:0000313" key="1">
    <source>
        <dbReference type="EMBL" id="SEJ07125.1"/>
    </source>
</evidence>
<reference evidence="1 2" key="1">
    <citation type="submission" date="2016-10" db="EMBL/GenBank/DDBJ databases">
        <authorList>
            <person name="de Groot N.N."/>
        </authorList>
    </citation>
    <scope>NUCLEOTIDE SEQUENCE [LARGE SCALE GENOMIC DNA]</scope>
    <source>
        <strain evidence="1 2">DSM 22187</strain>
    </source>
</reference>
<dbReference type="AlphaFoldDB" id="A0A1H6W4B5"/>
<organism evidence="1 2">
    <name type="scientific">Halohasta litchfieldiae</name>
    <dbReference type="NCBI Taxonomy" id="1073996"/>
    <lineage>
        <taxon>Archaea</taxon>
        <taxon>Methanobacteriati</taxon>
        <taxon>Methanobacteriota</taxon>
        <taxon>Stenosarchaea group</taxon>
        <taxon>Halobacteria</taxon>
        <taxon>Halobacteriales</taxon>
        <taxon>Haloferacaceae</taxon>
        <taxon>Halohasta</taxon>
    </lineage>
</organism>